<evidence type="ECO:0000313" key="1">
    <source>
        <dbReference type="EMBL" id="NRS91562.1"/>
    </source>
</evidence>
<evidence type="ECO:0000313" key="2">
    <source>
        <dbReference type="Proteomes" id="UP000610746"/>
    </source>
</evidence>
<protein>
    <submittedName>
        <fullName evidence="1">Bacillithiol system protein YtxJ</fullName>
    </submittedName>
</protein>
<dbReference type="InterPro" id="IPR022551">
    <property type="entry name" value="BrxC"/>
</dbReference>
<organism evidence="1 2">
    <name type="scientific">Frigoriflavimonas asaccharolytica</name>
    <dbReference type="NCBI Taxonomy" id="2735899"/>
    <lineage>
        <taxon>Bacteria</taxon>
        <taxon>Pseudomonadati</taxon>
        <taxon>Bacteroidota</taxon>
        <taxon>Flavobacteriia</taxon>
        <taxon>Flavobacteriales</taxon>
        <taxon>Weeksellaceae</taxon>
        <taxon>Frigoriflavimonas</taxon>
    </lineage>
</organism>
<dbReference type="InterPro" id="IPR036249">
    <property type="entry name" value="Thioredoxin-like_sf"/>
</dbReference>
<dbReference type="RefSeq" id="WP_173778186.1">
    <property type="nucleotide sequence ID" value="NZ_JABSNO010000003.1"/>
</dbReference>
<dbReference type="Gene3D" id="3.40.30.10">
    <property type="entry name" value="Glutaredoxin"/>
    <property type="match status" value="1"/>
</dbReference>
<dbReference type="Pfam" id="PF11009">
    <property type="entry name" value="BrxC"/>
    <property type="match status" value="1"/>
</dbReference>
<dbReference type="Proteomes" id="UP000610746">
    <property type="component" value="Unassembled WGS sequence"/>
</dbReference>
<reference evidence="1" key="1">
    <citation type="submission" date="2020-05" db="EMBL/GenBank/DDBJ databases">
        <title>Genomic Encyclopedia of Type Strains, Phase IV (KMG-V): Genome sequencing to study the core and pangenomes of soil and plant-associated prokaryotes.</title>
        <authorList>
            <person name="Whitman W."/>
        </authorList>
    </citation>
    <scope>NUCLEOTIDE SEQUENCE</scope>
    <source>
        <strain evidence="1">16F</strain>
    </source>
</reference>
<accession>A0A8J8K840</accession>
<dbReference type="EMBL" id="JABSNO010000003">
    <property type="protein sequence ID" value="NRS91562.1"/>
    <property type="molecule type" value="Genomic_DNA"/>
</dbReference>
<dbReference type="AlphaFoldDB" id="A0A8J8K840"/>
<dbReference type="SUPFAM" id="SSF52833">
    <property type="entry name" value="Thioredoxin-like"/>
    <property type="match status" value="1"/>
</dbReference>
<comment type="caution">
    <text evidence="1">The sequence shown here is derived from an EMBL/GenBank/DDBJ whole genome shotgun (WGS) entry which is preliminary data.</text>
</comment>
<gene>
    <name evidence="1" type="ORF">HNQ03_000629</name>
</gene>
<name>A0A8J8K840_9FLAO</name>
<sequence length="124" mass="14152">MGFLNNIFNKNSEENTSTFWKNINSVEDLNNAIAESKTKKVIIFKHSTRCHISKMVLSRFEKDAENFEGDAEFYFLDLIAHRDVSNIIAENLDVTHQSPQLLILENGVVVKHASHNDASFNLVE</sequence>
<keyword evidence="2" id="KW-1185">Reference proteome</keyword>
<dbReference type="NCBIfam" id="TIGR04019">
    <property type="entry name" value="B_thiol_YtxJ"/>
    <property type="match status" value="1"/>
</dbReference>
<proteinExistence type="predicted"/>